<name>A0AAW0EVQ4_9TRYP</name>
<keyword evidence="5" id="KW-0479">Metal-binding</keyword>
<comment type="caution">
    <text evidence="15">The sequence shown here is derived from an EMBL/GenBank/DDBJ whole genome shotgun (WGS) entry which is preliminary data.</text>
</comment>
<comment type="similarity">
    <text evidence="2">Belongs to the fatty acid desaturase type 1 family.</text>
</comment>
<evidence type="ECO:0000256" key="3">
    <source>
        <dbReference type="ARBA" id="ARBA00022516"/>
    </source>
</evidence>
<evidence type="ECO:0000256" key="1">
    <source>
        <dbReference type="ARBA" id="ARBA00004141"/>
    </source>
</evidence>
<proteinExistence type="inferred from homology"/>
<dbReference type="EMBL" id="JAECZO010000108">
    <property type="protein sequence ID" value="KAK7197509.1"/>
    <property type="molecule type" value="Genomic_DNA"/>
</dbReference>
<evidence type="ECO:0000256" key="8">
    <source>
        <dbReference type="ARBA" id="ARBA00023002"/>
    </source>
</evidence>
<keyword evidence="12" id="KW-0275">Fatty acid biosynthesis</keyword>
<evidence type="ECO:0000313" key="15">
    <source>
        <dbReference type="EMBL" id="KAK7197509.1"/>
    </source>
</evidence>
<evidence type="ECO:0000256" key="10">
    <source>
        <dbReference type="ARBA" id="ARBA00023098"/>
    </source>
</evidence>
<feature type="transmembrane region" description="Helical" evidence="13">
    <location>
        <begin position="220"/>
        <end position="239"/>
    </location>
</feature>
<dbReference type="PANTHER" id="PTHR11351:SF31">
    <property type="entry name" value="DESATURASE 1, ISOFORM A-RELATED"/>
    <property type="match status" value="1"/>
</dbReference>
<dbReference type="InterPro" id="IPR009160">
    <property type="entry name" value="Acyl-CoA_deSatase_haem/ster-bd"/>
</dbReference>
<dbReference type="InterPro" id="IPR036400">
    <property type="entry name" value="Cyt_B5-like_heme/steroid_sf"/>
</dbReference>
<evidence type="ECO:0000256" key="9">
    <source>
        <dbReference type="ARBA" id="ARBA00023004"/>
    </source>
</evidence>
<dbReference type="PIRSF" id="PIRSF000345">
    <property type="entry name" value="OLE1"/>
    <property type="match status" value="1"/>
</dbReference>
<evidence type="ECO:0000256" key="11">
    <source>
        <dbReference type="ARBA" id="ARBA00023136"/>
    </source>
</evidence>
<dbReference type="PANTHER" id="PTHR11351">
    <property type="entry name" value="ACYL-COA DESATURASE"/>
    <property type="match status" value="1"/>
</dbReference>
<gene>
    <name evidence="15" type="ORF">NESM_000700700</name>
</gene>
<evidence type="ECO:0000256" key="6">
    <source>
        <dbReference type="ARBA" id="ARBA00022832"/>
    </source>
</evidence>
<dbReference type="GO" id="GO:0005789">
    <property type="term" value="C:endoplasmic reticulum membrane"/>
    <property type="evidence" value="ECO:0007669"/>
    <property type="project" value="TreeGrafter"/>
</dbReference>
<dbReference type="GO" id="GO:0006636">
    <property type="term" value="P:unsaturated fatty acid biosynthetic process"/>
    <property type="evidence" value="ECO:0007669"/>
    <property type="project" value="InterPro"/>
</dbReference>
<keyword evidence="16" id="KW-1185">Reference proteome</keyword>
<organism evidence="15 16">
    <name type="scientific">Novymonas esmeraldas</name>
    <dbReference type="NCBI Taxonomy" id="1808958"/>
    <lineage>
        <taxon>Eukaryota</taxon>
        <taxon>Discoba</taxon>
        <taxon>Euglenozoa</taxon>
        <taxon>Kinetoplastea</taxon>
        <taxon>Metakinetoplastina</taxon>
        <taxon>Trypanosomatida</taxon>
        <taxon>Trypanosomatidae</taxon>
        <taxon>Novymonas</taxon>
    </lineage>
</organism>
<feature type="transmembrane region" description="Helical" evidence="13">
    <location>
        <begin position="193"/>
        <end position="214"/>
    </location>
</feature>
<dbReference type="PROSITE" id="PS00476">
    <property type="entry name" value="FATTY_ACID_DESATUR_1"/>
    <property type="match status" value="1"/>
</dbReference>
<dbReference type="GO" id="GO:0005506">
    <property type="term" value="F:iron ion binding"/>
    <property type="evidence" value="ECO:0007669"/>
    <property type="project" value="TreeGrafter"/>
</dbReference>
<dbReference type="Pfam" id="PF00487">
    <property type="entry name" value="FA_desaturase"/>
    <property type="match status" value="1"/>
</dbReference>
<dbReference type="PRINTS" id="PR00075">
    <property type="entry name" value="FACDDSATRASE"/>
</dbReference>
<dbReference type="SMART" id="SM01117">
    <property type="entry name" value="Cyt-b5"/>
    <property type="match status" value="1"/>
</dbReference>
<dbReference type="SUPFAM" id="SSF55856">
    <property type="entry name" value="Cytochrome b5-like heme/steroid binding domain"/>
    <property type="match status" value="1"/>
</dbReference>
<dbReference type="PROSITE" id="PS50255">
    <property type="entry name" value="CYTOCHROME_B5_2"/>
    <property type="match status" value="1"/>
</dbReference>
<keyword evidence="8" id="KW-0560">Oxidoreductase</keyword>
<dbReference type="AlphaFoldDB" id="A0AAW0EVQ4"/>
<reference evidence="15 16" key="1">
    <citation type="journal article" date="2021" name="MBio">
        <title>A New Model Trypanosomatid, Novymonas esmeraldas: Genomic Perception of Its 'Candidatus Pandoraea novymonadis' Endosymbiont.</title>
        <authorList>
            <person name="Zakharova A."/>
            <person name="Saura A."/>
            <person name="Butenko A."/>
            <person name="Podesvova L."/>
            <person name="Warmusova S."/>
            <person name="Kostygov A.Y."/>
            <person name="Nenarokova A."/>
            <person name="Lukes J."/>
            <person name="Opperdoes F.R."/>
            <person name="Yurchenko V."/>
        </authorList>
    </citation>
    <scope>NUCLEOTIDE SEQUENCE [LARGE SCALE GENOMIC DNA]</scope>
    <source>
        <strain evidence="15 16">E262AT.01</strain>
    </source>
</reference>
<evidence type="ECO:0000259" key="14">
    <source>
        <dbReference type="PROSITE" id="PS50255"/>
    </source>
</evidence>
<evidence type="ECO:0000256" key="13">
    <source>
        <dbReference type="SAM" id="Phobius"/>
    </source>
</evidence>
<feature type="transmembrane region" description="Helical" evidence="13">
    <location>
        <begin position="113"/>
        <end position="133"/>
    </location>
</feature>
<keyword evidence="3" id="KW-0444">Lipid biosynthesis</keyword>
<keyword evidence="7 13" id="KW-1133">Transmembrane helix</keyword>
<keyword evidence="10" id="KW-0443">Lipid metabolism</keyword>
<keyword evidence="6" id="KW-0276">Fatty acid metabolism</keyword>
<dbReference type="Gene3D" id="3.10.120.10">
    <property type="entry name" value="Cytochrome b5-like heme/steroid binding domain"/>
    <property type="match status" value="1"/>
</dbReference>
<accession>A0AAW0EVQ4</accession>
<dbReference type="GO" id="GO:0004768">
    <property type="term" value="F:stearoyl-CoA 9-desaturase activity"/>
    <property type="evidence" value="ECO:0007669"/>
    <property type="project" value="InterPro"/>
</dbReference>
<feature type="transmembrane region" description="Helical" evidence="13">
    <location>
        <begin position="52"/>
        <end position="72"/>
    </location>
</feature>
<keyword evidence="4 13" id="KW-0812">Transmembrane</keyword>
<evidence type="ECO:0000256" key="2">
    <source>
        <dbReference type="ARBA" id="ARBA00009295"/>
    </source>
</evidence>
<dbReference type="Pfam" id="PF00173">
    <property type="entry name" value="Cyt-b5"/>
    <property type="match status" value="1"/>
</dbReference>
<feature type="domain" description="Cytochrome b5 heme-binding" evidence="14">
    <location>
        <begin position="353"/>
        <end position="447"/>
    </location>
</feature>
<keyword evidence="9" id="KW-0408">Iron</keyword>
<evidence type="ECO:0000256" key="12">
    <source>
        <dbReference type="ARBA" id="ARBA00023160"/>
    </source>
</evidence>
<evidence type="ECO:0000256" key="7">
    <source>
        <dbReference type="ARBA" id="ARBA00022989"/>
    </source>
</evidence>
<dbReference type="InterPro" id="IPR005804">
    <property type="entry name" value="FA_desaturase_dom"/>
</dbReference>
<dbReference type="Proteomes" id="UP001430356">
    <property type="component" value="Unassembled WGS sequence"/>
</dbReference>
<evidence type="ECO:0000256" key="5">
    <source>
        <dbReference type="ARBA" id="ARBA00022723"/>
    </source>
</evidence>
<sequence length="481" mass="53813">MAPSLSPSPSAKVIQAVRNLFTCSVLPSDDAVPKEQREVPQWTKGNFEYNWIGIYIIGVPMVFVLLGLYLCVPLSFALLQWLVFFAGATGMVGVTTGYHRLFSHTSFTAGQSMQWMCAYMGAGAFQGSIKWWARNHRIHHKFTDTSKDPYDARRGFFFTHFGWFVMRMDYDLLGDADVSDLKDNLVVEFQRKYFGVIAAMTGVLIPLMVAGATTGDWVGAFFWVVWLKIFLVHQFSFFINSLAHTDWFGSTQPYADETTPHDSIVCALVTFGEGYHNFHHQFPGDYRNGYRWDHFDMTKWYIALLHFTGFCDGLLRVPRDVIDRATATQSVRTHTRGLVEAAVEVRRLDVPVTAVYTWDDVRAEVKRGRKLLVMDGYVLDLERPIPVDPAWAQTDYKIDWLSSHPGGRALLLAYVGRDATTAFNGGVYAHTRGAHNYLPQLRVGRMEGHPAAAAAAAAATTAATAESGDRGGGNEAVHLGR</sequence>
<keyword evidence="11 13" id="KW-0472">Membrane</keyword>
<dbReference type="InterPro" id="IPR001522">
    <property type="entry name" value="FADS-1_CS"/>
</dbReference>
<dbReference type="InterPro" id="IPR001199">
    <property type="entry name" value="Cyt_B5-like_heme/steroid-bd"/>
</dbReference>
<dbReference type="InterPro" id="IPR015876">
    <property type="entry name" value="Acyl-CoA_DS"/>
</dbReference>
<protein>
    <submittedName>
        <fullName evidence="15">Stearic acid desaturase</fullName>
    </submittedName>
</protein>
<comment type="subcellular location">
    <subcellularLocation>
        <location evidence="1">Membrane</location>
        <topology evidence="1">Multi-pass membrane protein</topology>
    </subcellularLocation>
</comment>
<evidence type="ECO:0000256" key="4">
    <source>
        <dbReference type="ARBA" id="ARBA00022692"/>
    </source>
</evidence>
<dbReference type="CDD" id="cd03505">
    <property type="entry name" value="Delta9-FADS-like"/>
    <property type="match status" value="1"/>
</dbReference>
<feature type="transmembrane region" description="Helical" evidence="13">
    <location>
        <begin position="79"/>
        <end position="101"/>
    </location>
</feature>
<evidence type="ECO:0000313" key="16">
    <source>
        <dbReference type="Proteomes" id="UP001430356"/>
    </source>
</evidence>